<keyword evidence="4" id="KW-0255">Endonuclease</keyword>
<dbReference type="InterPro" id="IPR003509">
    <property type="entry name" value="UPF0102_YraN-like"/>
</dbReference>
<dbReference type="RefSeq" id="WP_081924820.1">
    <property type="nucleotide sequence ID" value="NZ_CP011786.1"/>
</dbReference>
<dbReference type="eggNOG" id="COG0792">
    <property type="taxonomic scope" value="Bacteria"/>
</dbReference>
<evidence type="ECO:0000256" key="1">
    <source>
        <dbReference type="ARBA" id="ARBA00006738"/>
    </source>
</evidence>
<evidence type="ECO:0000313" key="4">
    <source>
        <dbReference type="EMBL" id="KFI39844.1"/>
    </source>
</evidence>
<comment type="caution">
    <text evidence="4">The sequence shown here is derived from an EMBL/GenBank/DDBJ whole genome shotgun (WGS) entry which is preliminary data.</text>
</comment>
<comment type="similarity">
    <text evidence="1 2">Belongs to the UPF0102 family.</text>
</comment>
<dbReference type="HAMAP" id="MF_00048">
    <property type="entry name" value="UPF0102"/>
    <property type="match status" value="1"/>
</dbReference>
<dbReference type="EMBL" id="JGYK01000001">
    <property type="protein sequence ID" value="KFI39844.1"/>
    <property type="molecule type" value="Genomic_DNA"/>
</dbReference>
<dbReference type="InterPro" id="IPR011335">
    <property type="entry name" value="Restrct_endonuc-II-like"/>
</dbReference>
<keyword evidence="4" id="KW-0378">Hydrolase</keyword>
<sequence>MDSIRETNQTPDRHSPDPGSNLAQTEAALCAPSISPHRLGALGEDYVAYWLESMGWRVLDRNWSCRFGELDIVALDPERRLAIVEVKTRRSRAYGLPEEAVAASKRSHLRHAAILWLDKHDDDLLCRHRGVRFDVAALSVGPSAAGGSAQARVRLIKGAF</sequence>
<dbReference type="PANTHER" id="PTHR34039:SF1">
    <property type="entry name" value="UPF0102 PROTEIN YRAN"/>
    <property type="match status" value="1"/>
</dbReference>
<keyword evidence="5" id="KW-1185">Reference proteome</keyword>
<dbReference type="Pfam" id="PF02021">
    <property type="entry name" value="UPF0102"/>
    <property type="match status" value="1"/>
</dbReference>
<feature type="region of interest" description="Disordered" evidence="3">
    <location>
        <begin position="1"/>
        <end position="22"/>
    </location>
</feature>
<evidence type="ECO:0000256" key="2">
    <source>
        <dbReference type="HAMAP-Rule" id="MF_00048"/>
    </source>
</evidence>
<protein>
    <recommendedName>
        <fullName evidence="2">UPF0102 protein BACT_0545</fullName>
    </recommendedName>
</protein>
<reference evidence="4 5" key="1">
    <citation type="submission" date="2014-03" db="EMBL/GenBank/DDBJ databases">
        <title>Genomics of Bifidobacteria.</title>
        <authorList>
            <person name="Ventura M."/>
            <person name="Milani C."/>
            <person name="Lugli G.A."/>
        </authorList>
    </citation>
    <scope>NUCLEOTIDE SEQUENCE [LARGE SCALE GENOMIC DNA]</scope>
    <source>
        <strain evidence="4 5">DSM 22766</strain>
    </source>
</reference>
<evidence type="ECO:0000256" key="3">
    <source>
        <dbReference type="SAM" id="MobiDB-lite"/>
    </source>
</evidence>
<dbReference type="GO" id="GO:0004519">
    <property type="term" value="F:endonuclease activity"/>
    <property type="evidence" value="ECO:0007669"/>
    <property type="project" value="UniProtKB-KW"/>
</dbReference>
<evidence type="ECO:0000313" key="5">
    <source>
        <dbReference type="Proteomes" id="UP000029015"/>
    </source>
</evidence>
<organism evidence="4 5">
    <name type="scientific">Bifidobacterium actinocoloniiforme DSM 22766</name>
    <dbReference type="NCBI Taxonomy" id="1437605"/>
    <lineage>
        <taxon>Bacteria</taxon>
        <taxon>Bacillati</taxon>
        <taxon>Actinomycetota</taxon>
        <taxon>Actinomycetes</taxon>
        <taxon>Bifidobacteriales</taxon>
        <taxon>Bifidobacteriaceae</taxon>
        <taxon>Bifidobacterium</taxon>
    </lineage>
</organism>
<dbReference type="CDD" id="cd20736">
    <property type="entry name" value="PoNe_Nuclease"/>
    <property type="match status" value="1"/>
</dbReference>
<proteinExistence type="inferred from homology"/>
<dbReference type="InterPro" id="IPR011856">
    <property type="entry name" value="tRNA_endonuc-like_dom_sf"/>
</dbReference>
<dbReference type="Proteomes" id="UP000029015">
    <property type="component" value="Unassembled WGS sequence"/>
</dbReference>
<dbReference type="NCBIfam" id="NF009154">
    <property type="entry name" value="PRK12497.3-3"/>
    <property type="match status" value="1"/>
</dbReference>
<name>A0A086YZZ4_9BIFI</name>
<dbReference type="OrthoDB" id="9794876at2"/>
<dbReference type="STRING" id="1437605.AB656_01325"/>
<dbReference type="PANTHER" id="PTHR34039">
    <property type="entry name" value="UPF0102 PROTEIN YRAN"/>
    <property type="match status" value="1"/>
</dbReference>
<keyword evidence="4" id="KW-0540">Nuclease</keyword>
<dbReference type="GO" id="GO:0003676">
    <property type="term" value="F:nucleic acid binding"/>
    <property type="evidence" value="ECO:0007669"/>
    <property type="project" value="InterPro"/>
</dbReference>
<gene>
    <name evidence="4" type="ORF">BACT_0545</name>
</gene>
<dbReference type="SUPFAM" id="SSF52980">
    <property type="entry name" value="Restriction endonuclease-like"/>
    <property type="match status" value="1"/>
</dbReference>
<dbReference type="AlphaFoldDB" id="A0A086YZZ4"/>
<feature type="compositionally biased region" description="Polar residues" evidence="3">
    <location>
        <begin position="1"/>
        <end position="10"/>
    </location>
</feature>
<accession>A0A086YZZ4</accession>
<dbReference type="Gene3D" id="3.40.1350.10">
    <property type="match status" value="1"/>
</dbReference>